<sequence>MNIKVILSTLFLGIALSGAVHAQVKTLLFEDELCSYKGFYDSKKYTERQLKDTYTLVTSYGYVGDEGTLAEMTARYTAEIDRLKKLQIANSSYFKNLQQDVLNYVQQTFALKKVQKQAKQNPQALTTAVKKGGAAYTYGIALQNGGTELLESYKTLTLQQMKNNAAPDHLWDQYTTTIARADKLEKAFAYVLVYGWWNSANREVHHIEYDGTQSEQYRKLFTKIETIDCDEP</sequence>
<gene>
    <name evidence="2" type="ORF">SAMN05660862_0927</name>
</gene>
<protein>
    <recommendedName>
        <fullName evidence="4">DUF5045 domain-containing protein</fullName>
    </recommendedName>
</protein>
<evidence type="ECO:0000256" key="1">
    <source>
        <dbReference type="SAM" id="SignalP"/>
    </source>
</evidence>
<keyword evidence="3" id="KW-1185">Reference proteome</keyword>
<feature type="signal peptide" evidence="1">
    <location>
        <begin position="1"/>
        <end position="22"/>
    </location>
</feature>
<accession>A0A1X7ILG3</accession>
<dbReference type="STRING" id="561061.SAMN05660862_0927"/>
<evidence type="ECO:0008006" key="4">
    <source>
        <dbReference type="Google" id="ProtNLM"/>
    </source>
</evidence>
<name>A0A1X7ILG3_9SPHI</name>
<evidence type="ECO:0000313" key="2">
    <source>
        <dbReference type="EMBL" id="SMG15141.1"/>
    </source>
</evidence>
<reference evidence="2 3" key="1">
    <citation type="submission" date="2017-04" db="EMBL/GenBank/DDBJ databases">
        <authorList>
            <person name="Afonso C.L."/>
            <person name="Miller P.J."/>
            <person name="Scott M.A."/>
            <person name="Spackman E."/>
            <person name="Goraichik I."/>
            <person name="Dimitrov K.M."/>
            <person name="Suarez D.L."/>
            <person name="Swayne D.E."/>
        </authorList>
    </citation>
    <scope>NUCLEOTIDE SEQUENCE [LARGE SCALE GENOMIC DNA]</scope>
    <source>
        <strain evidence="2 3">DSM 22418</strain>
    </source>
</reference>
<dbReference type="RefSeq" id="WP_085471750.1">
    <property type="nucleotide sequence ID" value="NZ_FXAU01000001.1"/>
</dbReference>
<dbReference type="Proteomes" id="UP000192980">
    <property type="component" value="Unassembled WGS sequence"/>
</dbReference>
<evidence type="ECO:0000313" key="3">
    <source>
        <dbReference type="Proteomes" id="UP000192980"/>
    </source>
</evidence>
<dbReference type="EMBL" id="FXAU01000001">
    <property type="protein sequence ID" value="SMG15141.1"/>
    <property type="molecule type" value="Genomic_DNA"/>
</dbReference>
<keyword evidence="1" id="KW-0732">Signal</keyword>
<dbReference type="AlphaFoldDB" id="A0A1X7ILG3"/>
<organism evidence="2 3">
    <name type="scientific">Sphingobacterium psychroaquaticum</name>
    <dbReference type="NCBI Taxonomy" id="561061"/>
    <lineage>
        <taxon>Bacteria</taxon>
        <taxon>Pseudomonadati</taxon>
        <taxon>Bacteroidota</taxon>
        <taxon>Sphingobacteriia</taxon>
        <taxon>Sphingobacteriales</taxon>
        <taxon>Sphingobacteriaceae</taxon>
        <taxon>Sphingobacterium</taxon>
    </lineage>
</organism>
<proteinExistence type="predicted"/>
<dbReference type="OrthoDB" id="1362060at2"/>
<feature type="chain" id="PRO_5013140958" description="DUF5045 domain-containing protein" evidence="1">
    <location>
        <begin position="23"/>
        <end position="232"/>
    </location>
</feature>